<dbReference type="InterPro" id="IPR041246">
    <property type="entry name" value="Bact_MG10"/>
</dbReference>
<organism evidence="7 8">
    <name type="scientific">Oceanobacter antarcticus</name>
    <dbReference type="NCBI Taxonomy" id="3133425"/>
    <lineage>
        <taxon>Bacteria</taxon>
        <taxon>Pseudomonadati</taxon>
        <taxon>Pseudomonadota</taxon>
        <taxon>Gammaproteobacteria</taxon>
        <taxon>Oceanospirillales</taxon>
        <taxon>Oceanospirillaceae</taxon>
        <taxon>Oceanobacter</taxon>
    </lineage>
</organism>
<keyword evidence="8" id="KW-1185">Reference proteome</keyword>
<feature type="domain" description="Alpha-2-macroglobulin bait region" evidence="5">
    <location>
        <begin position="812"/>
        <end position="984"/>
    </location>
</feature>
<feature type="compositionally biased region" description="Polar residues" evidence="3">
    <location>
        <begin position="56"/>
        <end position="73"/>
    </location>
</feature>
<dbReference type="InterPro" id="IPR011626">
    <property type="entry name" value="Alpha-macroglobulin_TED"/>
</dbReference>
<feature type="domain" description="Alpha-2-macroglobulin" evidence="6">
    <location>
        <begin position="1047"/>
        <end position="1134"/>
    </location>
</feature>
<dbReference type="Pfam" id="PF17973">
    <property type="entry name" value="bMG10"/>
    <property type="match status" value="1"/>
</dbReference>
<feature type="compositionally biased region" description="Polar residues" evidence="3">
    <location>
        <begin position="95"/>
        <end position="112"/>
    </location>
</feature>
<dbReference type="SMART" id="SM01359">
    <property type="entry name" value="A2M_N_2"/>
    <property type="match status" value="1"/>
</dbReference>
<gene>
    <name evidence="7" type="ORF">WG929_01005</name>
</gene>
<dbReference type="InterPro" id="IPR001599">
    <property type="entry name" value="Macroglobln_a2"/>
</dbReference>
<dbReference type="Pfam" id="PF11974">
    <property type="entry name" value="bMG3"/>
    <property type="match status" value="1"/>
</dbReference>
<dbReference type="InterPro" id="IPR026284">
    <property type="entry name" value="A2MG_proteobact"/>
</dbReference>
<keyword evidence="2 4" id="KW-0732">Signal</keyword>
<dbReference type="InterPro" id="IPR008930">
    <property type="entry name" value="Terpenoid_cyclase/PrenylTrfase"/>
</dbReference>
<evidence type="ECO:0000259" key="5">
    <source>
        <dbReference type="SMART" id="SM01359"/>
    </source>
</evidence>
<dbReference type="InterPro" id="IPR021868">
    <property type="entry name" value="Alpha_2_Macroglob_MG3"/>
</dbReference>
<feature type="region of interest" description="Disordered" evidence="3">
    <location>
        <begin position="837"/>
        <end position="861"/>
    </location>
</feature>
<dbReference type="EMBL" id="JBBKTX010000001">
    <property type="protein sequence ID" value="MFK4750976.1"/>
    <property type="molecule type" value="Genomic_DNA"/>
</dbReference>
<dbReference type="InterPro" id="IPR011625">
    <property type="entry name" value="A2M_N_BRD"/>
</dbReference>
<dbReference type="PIRSF" id="PIRSF038980">
    <property type="entry name" value="A2M_bac"/>
    <property type="match status" value="1"/>
</dbReference>
<protein>
    <submittedName>
        <fullName evidence="7">MG2 domain-containing protein</fullName>
    </submittedName>
</protein>
<comment type="similarity">
    <text evidence="1">Belongs to the protease inhibitor I39 (alpha-2-macroglobulin) family. Bacterial alpha-2-macroglobulin subfamily.</text>
</comment>
<dbReference type="PANTHER" id="PTHR40094">
    <property type="entry name" value="ALPHA-2-MACROGLOBULIN HOMOLOG"/>
    <property type="match status" value="1"/>
</dbReference>
<dbReference type="InterPro" id="IPR040639">
    <property type="entry name" value="A2MG_MG1"/>
</dbReference>
<dbReference type="SUPFAM" id="SSF48239">
    <property type="entry name" value="Terpenoid cyclases/Protein prenyltransferases"/>
    <property type="match status" value="1"/>
</dbReference>
<evidence type="ECO:0000256" key="2">
    <source>
        <dbReference type="ARBA" id="ARBA00022729"/>
    </source>
</evidence>
<evidence type="ECO:0000256" key="3">
    <source>
        <dbReference type="SAM" id="MobiDB-lite"/>
    </source>
</evidence>
<dbReference type="CDD" id="cd02891">
    <property type="entry name" value="A2M_like"/>
    <property type="match status" value="1"/>
</dbReference>
<dbReference type="RefSeq" id="WP_416204516.1">
    <property type="nucleotide sequence ID" value="NZ_JBBKTX010000001.1"/>
</dbReference>
<sequence>MSSKLLRRAFVSLVLIGLFSIVGCDPSDPEPPSKEPLPKESPSKEPPPKQLAGETPTVTSESEPVTVNPNLTAEPTPLRQPASDDTQVEYVASVTPESLTPESSEPGSNVTEPVSDDLEQRYAGIPLTVVRISEASYDGGSTVHIQFSVPLDERQSFAEYISVNSRKGKSWILSDDRRNLYMLDAEPQTQYRLTVNAGLKGINDSVLNSASRATVTTQAAPASLEFASDGRVLAFSSQQGLPVITQNVAEANVSFFRLHDDKLNQISRYLGHGTRASQWNLNNLAKLAELKYEGRFKLTDEQNHRRQINLPVRDIPELATPGVYLVVMQAPGTFENQLATTYYSLTDIGLHLHQYANQAELLVQSLETTLPIAAATVELLGQDGSSIKLGNTNRDGQLSIRRTLLNRNNTGATLVVRKGTSVSLLSLNTSALDLSDFHFSQRPAHQQELFIYSPRDLYRGGETAEFSALLRGPDGEKIRLPKLKAVFTRPDGQQVKTLSLAAEDAGYYHWALPLAADAMTGNWNVSIKLPDNSTSRYQFKVEDFMPERLKISWHPQATRSDANQHTGAGNLIVPLLGEYLYGAPAAGNRLQAALDIKPELRPFEHWPDYVFGNAGATDWNSQSQLEHTLDTQGKLDLNIANSWSASPTPMAVTITASLFESGGRPVVRRQKEIWLPEQQLVGVKALFDDRAPANGMAHFELLMTDGSDQLFAASQVTVRLINTNPDYDWRYNSNRGWYYEKQDRATVELSLAVDLSASQPTRIAVPVDWGHYRLEVQNPHNGQTAVLTFESGYAWYGQYAQNRQGNARPRQVTLAWDKGGYEGGDVARLSITPPAAAEQSLAQPNSQSNSQASAQPTPQPTSQALVMVEADTLLWLKRIDLSSQGGQVDIPIDPGWKRHDLYVTVLYLQPADSQKRITPTRAVGLIHLPLDRRDRQLTIESNAPAKWLPDRTVNVDLQVTDNQQQPVQKAWVTLAAVDVGVLSISRFDTPDPFRFFFEPRRYAVDLFDLYSQVIDFNNSQPATLNFGGDAAMARGGDMARSQVHIVSLFSGKVAVVNGVARIPLQLPDFNGRLRLMAVAFTDHAFGHLEQEVTVAAPVVTQLSMPRFAGMNDDAQIALDVTNLSGKSLTLTVTADASGAVEFQTEPHTLTLANQQKQTLVYPFKATYPEAASLGDIEFRMQVTGLQEYPIDRRWTLVSRPTLPAYTEFARGRLSSNEQLQLSAEQLTGLDARYISTQLTLDEQVNLNPHRQLDQLLHYPYGCLEQSVSSSYPWLIVGQQQIDVFNNGTSRSAHPISREQAMEAGIQRIIKKVRSSGGFSLWSSDDPYEQHWLTAYTTQFLIDAKTHGFAVDQQIIDKALTRLHDYIRGRAENAERWNDDASLYRFVYRAYAAYVLAQQQRITLTDVRKLSNAKPANATPLALVQLALAARQLGDNALANQLMQQAQHAKRPSHMYIGDYGSPIRDQAAIAALLMANGMEPAWADDLLLALETELRRRRYLSTQERIQLLNASQQQAQQQQQPSPNTPAWQANLSYADVSHDLSGTHMKRFHYDDPTVLQGLSLTNTGAESVSAELAVQGYRELASQQSSGNVAIERHYYSRTGEPIALTDQPLRLATGDLILVELRIASTQYRPDLMAVDLLPAGLELENQNLLDSQSVADILVDSTSVADWTRNNGVLHQEYRDDRFIAALETGAHRSSRVFYLARAVTPGKYRIPGPLLEDMYDPEARSVGANAHWLIIE</sequence>
<dbReference type="Gene3D" id="1.50.10.20">
    <property type="match status" value="1"/>
</dbReference>
<dbReference type="Pfam" id="PF17970">
    <property type="entry name" value="bMG1"/>
    <property type="match status" value="1"/>
</dbReference>
<dbReference type="InterPro" id="IPR002890">
    <property type="entry name" value="MG2"/>
</dbReference>
<dbReference type="InterPro" id="IPR051802">
    <property type="entry name" value="YfhM-like"/>
</dbReference>
<evidence type="ECO:0000313" key="7">
    <source>
        <dbReference type="EMBL" id="MFK4750976.1"/>
    </source>
</evidence>
<feature type="signal peptide" evidence="4">
    <location>
        <begin position="1"/>
        <end position="24"/>
    </location>
</feature>
<comment type="caution">
    <text evidence="7">The sequence shown here is derived from an EMBL/GenBank/DDBJ whole genome shotgun (WGS) entry which is preliminary data.</text>
</comment>
<reference evidence="7 8" key="1">
    <citation type="submission" date="2024-03" db="EMBL/GenBank/DDBJ databases">
        <title>High-quality draft genome sequence of Oceanobacter sp. wDCs-4.</title>
        <authorList>
            <person name="Dong C."/>
        </authorList>
    </citation>
    <scope>NUCLEOTIDE SEQUENCE [LARGE SCALE GENOMIC DNA]</scope>
    <source>
        <strain evidence="8">wDCs-4</strain>
    </source>
</reference>
<dbReference type="SMART" id="SM01419">
    <property type="entry name" value="Thiol-ester_cl"/>
    <property type="match status" value="1"/>
</dbReference>
<dbReference type="SMART" id="SM01360">
    <property type="entry name" value="A2M"/>
    <property type="match status" value="1"/>
</dbReference>
<dbReference type="Pfam" id="PF17972">
    <property type="entry name" value="bMG5"/>
    <property type="match status" value="1"/>
</dbReference>
<dbReference type="Pfam" id="PF07703">
    <property type="entry name" value="A2M_BRD"/>
    <property type="match status" value="1"/>
</dbReference>
<dbReference type="Proteomes" id="UP001620597">
    <property type="component" value="Unassembled WGS sequence"/>
</dbReference>
<feature type="compositionally biased region" description="Low complexity" evidence="3">
    <location>
        <begin position="839"/>
        <end position="861"/>
    </location>
</feature>
<feature type="compositionally biased region" description="Basic and acidic residues" evidence="3">
    <location>
        <begin position="31"/>
        <end position="47"/>
    </location>
</feature>
<dbReference type="InterPro" id="IPR049120">
    <property type="entry name" value="A2M_bMG2"/>
</dbReference>
<feature type="chain" id="PRO_5046638381" evidence="4">
    <location>
        <begin position="25"/>
        <end position="1742"/>
    </location>
</feature>
<evidence type="ECO:0000256" key="1">
    <source>
        <dbReference type="ARBA" id="ARBA00010556"/>
    </source>
</evidence>
<dbReference type="InterPro" id="IPR047565">
    <property type="entry name" value="Alpha-macroglob_thiol-ester_cl"/>
</dbReference>
<dbReference type="Pfam" id="PF17962">
    <property type="entry name" value="bMG6"/>
    <property type="match status" value="1"/>
</dbReference>
<dbReference type="Pfam" id="PF21142">
    <property type="entry name" value="A2M_bMG2"/>
    <property type="match status" value="1"/>
</dbReference>
<proteinExistence type="inferred from homology"/>
<feature type="region of interest" description="Disordered" evidence="3">
    <location>
        <begin position="22"/>
        <end position="116"/>
    </location>
</feature>
<dbReference type="Gene3D" id="2.60.40.1930">
    <property type="match status" value="1"/>
</dbReference>
<evidence type="ECO:0000313" key="8">
    <source>
        <dbReference type="Proteomes" id="UP001620597"/>
    </source>
</evidence>
<dbReference type="InterPro" id="IPR041203">
    <property type="entry name" value="Bact_A2M_MG5"/>
</dbReference>
<dbReference type="InterPro" id="IPR041462">
    <property type="entry name" value="Bact_A2M_MG6"/>
</dbReference>
<dbReference type="Pfam" id="PF00207">
    <property type="entry name" value="A2M"/>
    <property type="match status" value="1"/>
</dbReference>
<name>A0ABW8NDF3_9GAMM</name>
<accession>A0ABW8NDF3</accession>
<evidence type="ECO:0000256" key="4">
    <source>
        <dbReference type="SAM" id="SignalP"/>
    </source>
</evidence>
<evidence type="ECO:0000259" key="6">
    <source>
        <dbReference type="SMART" id="SM01360"/>
    </source>
</evidence>
<dbReference type="Pfam" id="PF01835">
    <property type="entry name" value="MG2"/>
    <property type="match status" value="1"/>
</dbReference>
<dbReference type="PROSITE" id="PS51257">
    <property type="entry name" value="PROKAR_LIPOPROTEIN"/>
    <property type="match status" value="1"/>
</dbReference>
<dbReference type="Pfam" id="PF07678">
    <property type="entry name" value="TED_complement"/>
    <property type="match status" value="1"/>
</dbReference>
<dbReference type="PANTHER" id="PTHR40094:SF1">
    <property type="entry name" value="UBIQUITIN DOMAIN-CONTAINING PROTEIN"/>
    <property type="match status" value="1"/>
</dbReference>